<proteinExistence type="predicted"/>
<organism evidence="1 2">
    <name type="scientific">Phycicoccus duodecadis</name>
    <dbReference type="NCBI Taxonomy" id="173053"/>
    <lineage>
        <taxon>Bacteria</taxon>
        <taxon>Bacillati</taxon>
        <taxon>Actinomycetota</taxon>
        <taxon>Actinomycetes</taxon>
        <taxon>Micrococcales</taxon>
        <taxon>Intrasporangiaceae</taxon>
        <taxon>Phycicoccus</taxon>
    </lineage>
</organism>
<evidence type="ECO:0000313" key="1">
    <source>
        <dbReference type="EMBL" id="PKW28084.1"/>
    </source>
</evidence>
<dbReference type="EMBL" id="PJNE01000001">
    <property type="protein sequence ID" value="PKW28084.1"/>
    <property type="molecule type" value="Genomic_DNA"/>
</dbReference>
<protein>
    <submittedName>
        <fullName evidence="1">Uncharacterized protein</fullName>
    </submittedName>
</protein>
<name>A0A2N3YMM2_9MICO</name>
<reference evidence="1 2" key="1">
    <citation type="submission" date="2017-12" db="EMBL/GenBank/DDBJ databases">
        <title>Sequencing the genomes of 1000 Actinobacteria strains.</title>
        <authorList>
            <person name="Klenk H.-P."/>
        </authorList>
    </citation>
    <scope>NUCLEOTIDE SEQUENCE [LARGE SCALE GENOMIC DNA]</scope>
    <source>
        <strain evidence="1 2">DSM 12806</strain>
    </source>
</reference>
<dbReference type="AlphaFoldDB" id="A0A2N3YMM2"/>
<accession>A0A2N3YMM2</accession>
<keyword evidence="2" id="KW-1185">Reference proteome</keyword>
<sequence>MFVVLGLAVLVLYGVMAVRMTVVARSDPPPGRSWSAPTAG</sequence>
<dbReference type="Proteomes" id="UP000233781">
    <property type="component" value="Unassembled WGS sequence"/>
</dbReference>
<evidence type="ECO:0000313" key="2">
    <source>
        <dbReference type="Proteomes" id="UP000233781"/>
    </source>
</evidence>
<gene>
    <name evidence="1" type="ORF">ATL31_2939</name>
</gene>
<comment type="caution">
    <text evidence="1">The sequence shown here is derived from an EMBL/GenBank/DDBJ whole genome shotgun (WGS) entry which is preliminary data.</text>
</comment>